<protein>
    <recommendedName>
        <fullName evidence="4">Myb-like domain-containing protein</fullName>
    </recommendedName>
</protein>
<dbReference type="EMBL" id="JAQGDS010000008">
    <property type="protein sequence ID" value="KAJ6258312.1"/>
    <property type="molecule type" value="Genomic_DNA"/>
</dbReference>
<sequence length="216" mass="23558">MSAYEPASEAAKIIKLEPTPSNHNGGAESSHETTKSRKKRSGASTIDKGNEEPKAKKTKVKSEPLSGATNGEATKRRSRGRKPAGSADAWTEEQDAYLRQLFTASDKTTIMGVHQQFEEKYNSGRSANCIKLHWYSLKDKSLVLSPAEEQILKKAVEKYENNKAAAVLDMYNKDGGATVTKLTQNFVSMKLKEWSKGNTSGAQKGDGGNDNKGSED</sequence>
<accession>A0AAD6IXP2</accession>
<feature type="region of interest" description="Disordered" evidence="1">
    <location>
        <begin position="1"/>
        <end position="91"/>
    </location>
</feature>
<evidence type="ECO:0000256" key="1">
    <source>
        <dbReference type="SAM" id="MobiDB-lite"/>
    </source>
</evidence>
<evidence type="ECO:0000313" key="3">
    <source>
        <dbReference type="Proteomes" id="UP001221413"/>
    </source>
</evidence>
<organism evidence="2 3">
    <name type="scientific">Drechslerella dactyloides</name>
    <name type="common">Nematode-trapping fungus</name>
    <name type="synonym">Arthrobotrys dactyloides</name>
    <dbReference type="NCBI Taxonomy" id="74499"/>
    <lineage>
        <taxon>Eukaryota</taxon>
        <taxon>Fungi</taxon>
        <taxon>Dikarya</taxon>
        <taxon>Ascomycota</taxon>
        <taxon>Pezizomycotina</taxon>
        <taxon>Orbiliomycetes</taxon>
        <taxon>Orbiliales</taxon>
        <taxon>Orbiliaceae</taxon>
        <taxon>Drechslerella</taxon>
    </lineage>
</organism>
<gene>
    <name evidence="2" type="ORF">Dda_6352</name>
</gene>
<feature type="region of interest" description="Disordered" evidence="1">
    <location>
        <begin position="196"/>
        <end position="216"/>
    </location>
</feature>
<dbReference type="AlphaFoldDB" id="A0AAD6IXP2"/>
<dbReference type="Proteomes" id="UP001221413">
    <property type="component" value="Unassembled WGS sequence"/>
</dbReference>
<reference evidence="2" key="1">
    <citation type="submission" date="2023-01" db="EMBL/GenBank/DDBJ databases">
        <title>The chitinases involved in constricting ring structure development in the nematode-trapping fungus Drechslerella dactyloides.</title>
        <authorList>
            <person name="Wang R."/>
            <person name="Zhang L."/>
            <person name="Tang P."/>
            <person name="Li S."/>
            <person name="Liang L."/>
        </authorList>
    </citation>
    <scope>NUCLEOTIDE SEQUENCE</scope>
    <source>
        <strain evidence="2">YMF1.00031</strain>
    </source>
</reference>
<feature type="compositionally biased region" description="Basic and acidic residues" evidence="1">
    <location>
        <begin position="207"/>
        <end position="216"/>
    </location>
</feature>
<evidence type="ECO:0008006" key="4">
    <source>
        <dbReference type="Google" id="ProtNLM"/>
    </source>
</evidence>
<proteinExistence type="predicted"/>
<evidence type="ECO:0000313" key="2">
    <source>
        <dbReference type="EMBL" id="KAJ6258312.1"/>
    </source>
</evidence>
<keyword evidence="3" id="KW-1185">Reference proteome</keyword>
<name>A0AAD6IXP2_DREDA</name>
<comment type="caution">
    <text evidence="2">The sequence shown here is derived from an EMBL/GenBank/DDBJ whole genome shotgun (WGS) entry which is preliminary data.</text>
</comment>